<sequence length="324" mass="35410">MRRTTIFFVAAIAGPIAACHQSAPRREVANAQDQATHPAAEGRWREYRNDRFGYVIAVPPGFSADPAPQNNDGRIFRSGDAALRVAGSHNVLGARFADQIAQMRDDQTDVALLSQTPMTWRARGRSGDGWVVDMLLARVGDDKRIAAWFSYPGNASEQLAQLADRALGSLKLIGRIGPVRFRYAPQRYSSTDVMMQTPPAYDRELRAVKLIPVRRAAQLGEVGCRYGLSGKTERCSAPKEAGLAFAIDDRSIAAVRAAFADDAIRPRTLAGVTGFSVTQQAEGEGVRYSFLPVGEKTLVIERLWRNGGNSSSYNRVLKSLKLDG</sequence>
<dbReference type="OrthoDB" id="996425at2"/>
<dbReference type="EMBL" id="SNWD01000017">
    <property type="protein sequence ID" value="TDN78386.1"/>
    <property type="molecule type" value="Genomic_DNA"/>
</dbReference>
<accession>A0A4R6FB86</accession>
<comment type="caution">
    <text evidence="1">The sequence shown here is derived from an EMBL/GenBank/DDBJ whole genome shotgun (WGS) entry which is preliminary data.</text>
</comment>
<gene>
    <name evidence="1" type="ORF">EV664_1176</name>
</gene>
<proteinExistence type="predicted"/>
<dbReference type="RefSeq" id="WP_133496940.1">
    <property type="nucleotide sequence ID" value="NZ_BMLU01000016.1"/>
</dbReference>
<dbReference type="Proteomes" id="UP000295493">
    <property type="component" value="Unassembled WGS sequence"/>
</dbReference>
<evidence type="ECO:0000313" key="2">
    <source>
        <dbReference type="Proteomes" id="UP000295493"/>
    </source>
</evidence>
<reference evidence="1 2" key="1">
    <citation type="submission" date="2019-03" db="EMBL/GenBank/DDBJ databases">
        <title>Genomic Encyclopedia of Type Strains, Phase IV (KMG-IV): sequencing the most valuable type-strain genomes for metagenomic binning, comparative biology and taxonomic classification.</title>
        <authorList>
            <person name="Goeker M."/>
        </authorList>
    </citation>
    <scope>NUCLEOTIDE SEQUENCE [LARGE SCALE GENOMIC DNA]</scope>
    <source>
        <strain evidence="1 2">DSM 25059</strain>
    </source>
</reference>
<dbReference type="AlphaFoldDB" id="A0A4R6FB86"/>
<protein>
    <submittedName>
        <fullName evidence="1">Uncharacterized protein</fullName>
    </submittedName>
</protein>
<keyword evidence="2" id="KW-1185">Reference proteome</keyword>
<evidence type="ECO:0000313" key="1">
    <source>
        <dbReference type="EMBL" id="TDN78386.1"/>
    </source>
</evidence>
<organism evidence="1 2">
    <name type="scientific">Stakelama pacifica</name>
    <dbReference type="NCBI Taxonomy" id="517720"/>
    <lineage>
        <taxon>Bacteria</taxon>
        <taxon>Pseudomonadati</taxon>
        <taxon>Pseudomonadota</taxon>
        <taxon>Alphaproteobacteria</taxon>
        <taxon>Sphingomonadales</taxon>
        <taxon>Sphingomonadaceae</taxon>
        <taxon>Stakelama</taxon>
    </lineage>
</organism>
<name>A0A4R6FB86_9SPHN</name>